<feature type="transmembrane region" description="Helical" evidence="1">
    <location>
        <begin position="12"/>
        <end position="43"/>
    </location>
</feature>
<feature type="transmembrane region" description="Helical" evidence="1">
    <location>
        <begin position="115"/>
        <end position="142"/>
    </location>
</feature>
<comment type="caution">
    <text evidence="2">The sequence shown here is derived from an EMBL/GenBank/DDBJ whole genome shotgun (WGS) entry which is preliminary data.</text>
</comment>
<dbReference type="EMBL" id="PFIP01000029">
    <property type="protein sequence ID" value="PIX34989.1"/>
    <property type="molecule type" value="Genomic_DNA"/>
</dbReference>
<evidence type="ECO:0000256" key="1">
    <source>
        <dbReference type="SAM" id="Phobius"/>
    </source>
</evidence>
<name>A0A2M7KA36_9BACT</name>
<protein>
    <submittedName>
        <fullName evidence="2">Uncharacterized protein</fullName>
    </submittedName>
</protein>
<proteinExistence type="predicted"/>
<gene>
    <name evidence="2" type="ORF">COZ58_01810</name>
</gene>
<keyword evidence="1" id="KW-0472">Membrane</keyword>
<sequence length="153" mass="17938">MSKIFKINRKIVLVIFIVLDLFCIAMGMGVPIFCILFGFPMGWYIAKRITINPENMNIIFRKIFVYAIITSFFTFFIMSIIWGNTISMLFMLFNPSADFKNFGIPLILYDPKLSFIGWLILMIFISPFLQLLTTIFAAYLTLLRWSRNISYHL</sequence>
<dbReference type="Proteomes" id="UP000231493">
    <property type="component" value="Unassembled WGS sequence"/>
</dbReference>
<reference evidence="3" key="1">
    <citation type="submission" date="2017-09" db="EMBL/GenBank/DDBJ databases">
        <title>Depth-based differentiation of microbial function through sediment-hosted aquifers and enrichment of novel symbionts in the deep terrestrial subsurface.</title>
        <authorList>
            <person name="Probst A.J."/>
            <person name="Ladd B."/>
            <person name="Jarett J.K."/>
            <person name="Geller-Mcgrath D.E."/>
            <person name="Sieber C.M."/>
            <person name="Emerson J.B."/>
            <person name="Anantharaman K."/>
            <person name="Thomas B.C."/>
            <person name="Malmstrom R."/>
            <person name="Stieglmeier M."/>
            <person name="Klingl A."/>
            <person name="Woyke T."/>
            <person name="Ryan C.M."/>
            <person name="Banfield J.F."/>
        </authorList>
    </citation>
    <scope>NUCLEOTIDE SEQUENCE [LARGE SCALE GENOMIC DNA]</scope>
</reference>
<dbReference type="AlphaFoldDB" id="A0A2M7KA36"/>
<keyword evidence="1" id="KW-0812">Transmembrane</keyword>
<evidence type="ECO:0000313" key="3">
    <source>
        <dbReference type="Proteomes" id="UP000231493"/>
    </source>
</evidence>
<accession>A0A2M7KA36</accession>
<feature type="transmembrane region" description="Helical" evidence="1">
    <location>
        <begin position="63"/>
        <end position="82"/>
    </location>
</feature>
<keyword evidence="1" id="KW-1133">Transmembrane helix</keyword>
<organism evidence="2 3">
    <name type="scientific">Candidatus Infernicultor aquiphilus</name>
    <dbReference type="NCBI Taxonomy" id="1805029"/>
    <lineage>
        <taxon>Bacteria</taxon>
        <taxon>Pseudomonadati</taxon>
        <taxon>Atribacterota</taxon>
        <taxon>Candidatus Phoenicimicrobiia</taxon>
        <taxon>Candidatus Pheonicimicrobiales</taxon>
        <taxon>Candidatus Phoenicimicrobiaceae</taxon>
        <taxon>Candidatus Infernicultor</taxon>
    </lineage>
</organism>
<evidence type="ECO:0000313" key="2">
    <source>
        <dbReference type="EMBL" id="PIX34989.1"/>
    </source>
</evidence>